<sequence>MSSPKVTALMKEVLLLSQNCPSIRKATTDDRLYNMFSNPPVDPSIDEDTITITINTNLDNVYGVDCGSTYLLSGIHGIQRVLDYIDTARKHPNWTSNVDSLVLLKLEGMKDKLKAAGAALPAANRALGPGNTGHKPSKKVANKNASNVATVLDYHAAGKKHPFLDDDKDAGPTVKKNKIAEKDTTNSSSPGISRMPRLKLRLPLTLT</sequence>
<dbReference type="KEGG" id="mlr:MELLADRAFT_87253"/>
<dbReference type="OrthoDB" id="10390143at2759"/>
<reference evidence="3" key="1">
    <citation type="journal article" date="2011" name="Proc. Natl. Acad. Sci. U.S.A.">
        <title>Obligate biotrophy features unraveled by the genomic analysis of rust fungi.</title>
        <authorList>
            <person name="Duplessis S."/>
            <person name="Cuomo C.A."/>
            <person name="Lin Y.-C."/>
            <person name="Aerts A."/>
            <person name="Tisserant E."/>
            <person name="Veneault-Fourrey C."/>
            <person name="Joly D.L."/>
            <person name="Hacquard S."/>
            <person name="Amselem J."/>
            <person name="Cantarel B.L."/>
            <person name="Chiu R."/>
            <person name="Coutinho P.M."/>
            <person name="Feau N."/>
            <person name="Field M."/>
            <person name="Frey P."/>
            <person name="Gelhaye E."/>
            <person name="Goldberg J."/>
            <person name="Grabherr M.G."/>
            <person name="Kodira C.D."/>
            <person name="Kohler A."/>
            <person name="Kuees U."/>
            <person name="Lindquist E.A."/>
            <person name="Lucas S.M."/>
            <person name="Mago R."/>
            <person name="Mauceli E."/>
            <person name="Morin E."/>
            <person name="Murat C."/>
            <person name="Pangilinan J.L."/>
            <person name="Park R."/>
            <person name="Pearson M."/>
            <person name="Quesneville H."/>
            <person name="Rouhier N."/>
            <person name="Sakthikumar S."/>
            <person name="Salamov A.A."/>
            <person name="Schmutz J."/>
            <person name="Selles B."/>
            <person name="Shapiro H."/>
            <person name="Tanguay P."/>
            <person name="Tuskan G.A."/>
            <person name="Henrissat B."/>
            <person name="Van de Peer Y."/>
            <person name="Rouze P."/>
            <person name="Ellis J.G."/>
            <person name="Dodds P.N."/>
            <person name="Schein J.E."/>
            <person name="Zhong S."/>
            <person name="Hamelin R.C."/>
            <person name="Grigoriev I.V."/>
            <person name="Szabo L.J."/>
            <person name="Martin F."/>
        </authorList>
    </citation>
    <scope>NUCLEOTIDE SEQUENCE [LARGE SCALE GENOMIC DNA]</scope>
    <source>
        <strain evidence="3">98AG31 / pathotype 3-4-7</strain>
    </source>
</reference>
<dbReference type="HOGENOM" id="CLU_1326655_0_0_1"/>
<evidence type="ECO:0000313" key="3">
    <source>
        <dbReference type="Proteomes" id="UP000001072"/>
    </source>
</evidence>
<dbReference type="GeneID" id="18934445"/>
<protein>
    <submittedName>
        <fullName evidence="2">Uncharacterized protein</fullName>
    </submittedName>
</protein>
<organism evidence="3">
    <name type="scientific">Melampsora larici-populina (strain 98AG31 / pathotype 3-4-7)</name>
    <name type="common">Poplar leaf rust fungus</name>
    <dbReference type="NCBI Taxonomy" id="747676"/>
    <lineage>
        <taxon>Eukaryota</taxon>
        <taxon>Fungi</taxon>
        <taxon>Dikarya</taxon>
        <taxon>Basidiomycota</taxon>
        <taxon>Pucciniomycotina</taxon>
        <taxon>Pucciniomycetes</taxon>
        <taxon>Pucciniales</taxon>
        <taxon>Melampsoraceae</taxon>
        <taxon>Melampsora</taxon>
    </lineage>
</organism>
<evidence type="ECO:0000313" key="2">
    <source>
        <dbReference type="EMBL" id="EGF97209.1"/>
    </source>
</evidence>
<gene>
    <name evidence="2" type="ORF">MELLADRAFT_87253</name>
</gene>
<dbReference type="RefSeq" id="XP_007419519.1">
    <property type="nucleotide sequence ID" value="XM_007419457.1"/>
</dbReference>
<dbReference type="InParanoid" id="F4SDR5"/>
<dbReference type="Proteomes" id="UP000001072">
    <property type="component" value="Unassembled WGS sequence"/>
</dbReference>
<dbReference type="AlphaFoldDB" id="F4SDR5"/>
<evidence type="ECO:0000256" key="1">
    <source>
        <dbReference type="SAM" id="MobiDB-lite"/>
    </source>
</evidence>
<accession>F4SDR5</accession>
<feature type="region of interest" description="Disordered" evidence="1">
    <location>
        <begin position="162"/>
        <end position="195"/>
    </location>
</feature>
<name>F4SDR5_MELLP</name>
<keyword evidence="3" id="KW-1185">Reference proteome</keyword>
<dbReference type="EMBL" id="GL883287">
    <property type="protein sequence ID" value="EGF97209.1"/>
    <property type="molecule type" value="Genomic_DNA"/>
</dbReference>
<dbReference type="VEuPathDB" id="FungiDB:MELLADRAFT_87253"/>
<proteinExistence type="predicted"/>